<dbReference type="FunFam" id="3.90.550.10:FF:000003">
    <property type="entry name" value="2-C-methyl-D-erythritol 4-phosphate cytidylyltransferase"/>
    <property type="match status" value="1"/>
</dbReference>
<dbReference type="GO" id="GO:0050518">
    <property type="term" value="F:2-C-methyl-D-erythritol 4-phosphate cytidylyltransferase activity"/>
    <property type="evidence" value="ECO:0007669"/>
    <property type="project" value="UniProtKB-UniRule"/>
</dbReference>
<evidence type="ECO:0000313" key="10">
    <source>
        <dbReference type="Proteomes" id="UP000464013"/>
    </source>
</evidence>
<evidence type="ECO:0000256" key="5">
    <source>
        <dbReference type="ARBA" id="ARBA00022695"/>
    </source>
</evidence>
<keyword evidence="6 7" id="KW-0414">Isoprene biosynthesis</keyword>
<dbReference type="PANTHER" id="PTHR32125">
    <property type="entry name" value="2-C-METHYL-D-ERYTHRITOL 4-PHOSPHATE CYTIDYLYLTRANSFERASE, CHLOROPLASTIC"/>
    <property type="match status" value="1"/>
</dbReference>
<feature type="site" description="Positions MEP for the nucleophilic attack" evidence="7">
    <location>
        <position position="217"/>
    </location>
</feature>
<evidence type="ECO:0000256" key="2">
    <source>
        <dbReference type="ARBA" id="ARBA00004787"/>
    </source>
</evidence>
<dbReference type="GO" id="GO:0019288">
    <property type="term" value="P:isopentenyl diphosphate biosynthetic process, methylerythritol 4-phosphate pathway"/>
    <property type="evidence" value="ECO:0007669"/>
    <property type="project" value="UniProtKB-UniRule"/>
</dbReference>
<dbReference type="OrthoDB" id="9806837at2"/>
<evidence type="ECO:0000256" key="7">
    <source>
        <dbReference type="HAMAP-Rule" id="MF_00108"/>
    </source>
</evidence>
<dbReference type="NCBIfam" id="TIGR00453">
    <property type="entry name" value="ispD"/>
    <property type="match status" value="1"/>
</dbReference>
<feature type="region of interest" description="Disordered" evidence="8">
    <location>
        <begin position="142"/>
        <end position="164"/>
    </location>
</feature>
<dbReference type="InterPro" id="IPR050088">
    <property type="entry name" value="IspD/TarI_cytidylyltransf_bact"/>
</dbReference>
<comment type="similarity">
    <text evidence="3 7">Belongs to the IspD/TarI cytidylyltransferase family. IspD subfamily.</text>
</comment>
<evidence type="ECO:0000256" key="6">
    <source>
        <dbReference type="ARBA" id="ARBA00023229"/>
    </source>
</evidence>
<reference evidence="9 10" key="1">
    <citation type="submission" date="2019-01" db="EMBL/GenBank/DDBJ databases">
        <title>Complete genome of a denitifying bacterium Halomons sp. BC-M4-5.</title>
        <authorList>
            <person name="Wang L."/>
            <person name="Shao Z."/>
        </authorList>
    </citation>
    <scope>NUCLEOTIDE SEQUENCE [LARGE SCALE GENOMIC DNA]</scope>
    <source>
        <strain evidence="9 10">BC-M4-5</strain>
    </source>
</reference>
<evidence type="ECO:0000256" key="4">
    <source>
        <dbReference type="ARBA" id="ARBA00022679"/>
    </source>
</evidence>
<evidence type="ECO:0000256" key="8">
    <source>
        <dbReference type="SAM" id="MobiDB-lite"/>
    </source>
</evidence>
<feature type="site" description="Transition state stabilizer" evidence="7">
    <location>
        <position position="22"/>
    </location>
</feature>
<dbReference type="UniPathway" id="UPA00056">
    <property type="reaction ID" value="UER00093"/>
</dbReference>
<protein>
    <recommendedName>
        <fullName evidence="7">2-C-methyl-D-erythritol 4-phosphate cytidylyltransferase</fullName>
        <ecNumber evidence="7">2.7.7.60</ecNumber>
    </recommendedName>
    <alternativeName>
        <fullName evidence="7">4-diphosphocytidyl-2C-methyl-D-erythritol synthase</fullName>
    </alternativeName>
    <alternativeName>
        <fullName evidence="7">MEP cytidylyltransferase</fullName>
        <shortName evidence="7">MCT</shortName>
    </alternativeName>
</protein>
<dbReference type="Pfam" id="PF01128">
    <property type="entry name" value="IspD"/>
    <property type="match status" value="1"/>
</dbReference>
<dbReference type="CDD" id="cd02516">
    <property type="entry name" value="CDP-ME_synthetase"/>
    <property type="match status" value="1"/>
</dbReference>
<dbReference type="AlphaFoldDB" id="A0A6I6STJ4"/>
<dbReference type="InterPro" id="IPR029044">
    <property type="entry name" value="Nucleotide-diphossugar_trans"/>
</dbReference>
<keyword evidence="10" id="KW-1185">Reference proteome</keyword>
<dbReference type="PANTHER" id="PTHR32125:SF4">
    <property type="entry name" value="2-C-METHYL-D-ERYTHRITOL 4-PHOSPHATE CYTIDYLYLTRANSFERASE, CHLOROPLASTIC"/>
    <property type="match status" value="1"/>
</dbReference>
<sequence length="248" mass="27007">MSDRPGSERLWLVVPAAGRGRRMGAELPKQYLALAGRPVLAHTLSRLHQAFPEARLCLCLDPDDAHFDASWVPFDQWRRSPGGTERVDSVRQALTALAGEARDDDLVLVHDVARPCVTVADLQRLWAALREDSAGSLLATPAADTMKRDDGHGHVSQTESRSGLWHAQTPQGFRYGLLCRALNEAVASGLEVTDEASAVEALGLKPRLVPGRRDNIKITHPEDLALAEHILAAQQGTSSPNHAYEETP</sequence>
<dbReference type="Proteomes" id="UP000464013">
    <property type="component" value="Chromosome"/>
</dbReference>
<dbReference type="SUPFAM" id="SSF53448">
    <property type="entry name" value="Nucleotide-diphospho-sugar transferases"/>
    <property type="match status" value="1"/>
</dbReference>
<evidence type="ECO:0000313" key="9">
    <source>
        <dbReference type="EMBL" id="QHC51010.1"/>
    </source>
</evidence>
<comment type="function">
    <text evidence="7">Catalyzes the formation of 4-diphosphocytidyl-2-C-methyl-D-erythritol from CTP and 2-C-methyl-D-erythritol 4-phosphate (MEP).</text>
</comment>
<dbReference type="KEGG" id="htx:EKK97_17440"/>
<dbReference type="InterPro" id="IPR018294">
    <property type="entry name" value="ISPD_synthase_CS"/>
</dbReference>
<evidence type="ECO:0000256" key="3">
    <source>
        <dbReference type="ARBA" id="ARBA00009789"/>
    </source>
</evidence>
<evidence type="ECO:0000256" key="1">
    <source>
        <dbReference type="ARBA" id="ARBA00001282"/>
    </source>
</evidence>
<gene>
    <name evidence="7" type="primary">ispD</name>
    <name evidence="9" type="ORF">EKK97_17440</name>
</gene>
<organism evidence="9 10">
    <name type="scientific">Billgrantia tianxiuensis</name>
    <dbReference type="NCBI Taxonomy" id="2497861"/>
    <lineage>
        <taxon>Bacteria</taxon>
        <taxon>Pseudomonadati</taxon>
        <taxon>Pseudomonadota</taxon>
        <taxon>Gammaproteobacteria</taxon>
        <taxon>Oceanospirillales</taxon>
        <taxon>Halomonadaceae</taxon>
        <taxon>Billgrantia</taxon>
    </lineage>
</organism>
<dbReference type="HAMAP" id="MF_00108">
    <property type="entry name" value="IspD"/>
    <property type="match status" value="1"/>
</dbReference>
<feature type="site" description="Transition state stabilizer" evidence="7">
    <location>
        <position position="29"/>
    </location>
</feature>
<accession>A0A6I6STJ4</accession>
<dbReference type="PROSITE" id="PS01295">
    <property type="entry name" value="ISPD"/>
    <property type="match status" value="1"/>
</dbReference>
<dbReference type="EMBL" id="CP035042">
    <property type="protein sequence ID" value="QHC51010.1"/>
    <property type="molecule type" value="Genomic_DNA"/>
</dbReference>
<keyword evidence="4 7" id="KW-0808">Transferase</keyword>
<comment type="catalytic activity">
    <reaction evidence="1 7">
        <text>2-C-methyl-D-erythritol 4-phosphate + CTP + H(+) = 4-CDP-2-C-methyl-D-erythritol + diphosphate</text>
        <dbReference type="Rhea" id="RHEA:13429"/>
        <dbReference type="ChEBI" id="CHEBI:15378"/>
        <dbReference type="ChEBI" id="CHEBI:33019"/>
        <dbReference type="ChEBI" id="CHEBI:37563"/>
        <dbReference type="ChEBI" id="CHEBI:57823"/>
        <dbReference type="ChEBI" id="CHEBI:58262"/>
        <dbReference type="EC" id="2.7.7.60"/>
    </reaction>
</comment>
<dbReference type="InterPro" id="IPR001228">
    <property type="entry name" value="IspD"/>
</dbReference>
<feature type="site" description="Positions MEP for the nucleophilic attack" evidence="7">
    <location>
        <position position="161"/>
    </location>
</feature>
<comment type="pathway">
    <text evidence="2 7">Isoprenoid biosynthesis; isopentenyl diphosphate biosynthesis via DXP pathway; isopentenyl diphosphate from 1-deoxy-D-xylulose 5-phosphate: step 2/6.</text>
</comment>
<dbReference type="InterPro" id="IPR034683">
    <property type="entry name" value="IspD/TarI"/>
</dbReference>
<dbReference type="Gene3D" id="3.90.550.10">
    <property type="entry name" value="Spore Coat Polysaccharide Biosynthesis Protein SpsA, Chain A"/>
    <property type="match status" value="1"/>
</dbReference>
<name>A0A6I6STJ4_9GAMM</name>
<dbReference type="RefSeq" id="WP_159553817.1">
    <property type="nucleotide sequence ID" value="NZ_CP035042.1"/>
</dbReference>
<proteinExistence type="inferred from homology"/>
<keyword evidence="5 7" id="KW-0548">Nucleotidyltransferase</keyword>
<dbReference type="EC" id="2.7.7.60" evidence="7"/>